<dbReference type="CDD" id="cd24145">
    <property type="entry name" value="Mgr3-like"/>
    <property type="match status" value="1"/>
</dbReference>
<dbReference type="OrthoDB" id="10050400at2759"/>
<evidence type="ECO:0000256" key="1">
    <source>
        <dbReference type="SAM" id="MobiDB-lite"/>
    </source>
</evidence>
<dbReference type="SUPFAM" id="SSF48452">
    <property type="entry name" value="TPR-like"/>
    <property type="match status" value="1"/>
</dbReference>
<feature type="compositionally biased region" description="Polar residues" evidence="1">
    <location>
        <begin position="46"/>
        <end position="58"/>
    </location>
</feature>
<feature type="compositionally biased region" description="Basic and acidic residues" evidence="1">
    <location>
        <begin position="59"/>
        <end position="69"/>
    </location>
</feature>
<dbReference type="InterPro" id="IPR040201">
    <property type="entry name" value="Mrg3-like"/>
</dbReference>
<dbReference type="InterPro" id="IPR011990">
    <property type="entry name" value="TPR-like_helical_dom_sf"/>
</dbReference>
<reference evidence="3" key="1">
    <citation type="journal article" date="2020" name="bioRxiv">
        <title>Whole genome comparisons of ergot fungi reveals the divergence and evolution of species within the genus Claviceps are the result of varying mechanisms driving genome evolution and host range expansion.</title>
        <authorList>
            <person name="Wyka S.A."/>
            <person name="Mondo S.J."/>
            <person name="Liu M."/>
            <person name="Dettman J."/>
            <person name="Nalam V."/>
            <person name="Broders K.D."/>
        </authorList>
    </citation>
    <scope>NUCLEOTIDE SEQUENCE</scope>
    <source>
        <strain evidence="3">CCC 602</strain>
    </source>
</reference>
<gene>
    <name evidence="3" type="ORF">E4U43_006423</name>
</gene>
<name>A0A9P7T279_9HYPO</name>
<dbReference type="AlphaFoldDB" id="A0A9P7T279"/>
<dbReference type="Gene3D" id="1.25.40.10">
    <property type="entry name" value="Tetratricopeptide repeat domain"/>
    <property type="match status" value="1"/>
</dbReference>
<dbReference type="GO" id="GO:0031942">
    <property type="term" value="C:i-AAA complex"/>
    <property type="evidence" value="ECO:0007669"/>
    <property type="project" value="TreeGrafter"/>
</dbReference>
<protein>
    <recommendedName>
        <fullName evidence="5">TPR repeat-containing protein P27G11.02</fullName>
    </recommendedName>
</protein>
<feature type="region of interest" description="Disordered" evidence="1">
    <location>
        <begin position="253"/>
        <end position="281"/>
    </location>
</feature>
<keyword evidence="2" id="KW-0812">Transmembrane</keyword>
<feature type="compositionally biased region" description="Low complexity" evidence="1">
    <location>
        <begin position="253"/>
        <end position="263"/>
    </location>
</feature>
<evidence type="ECO:0008006" key="5">
    <source>
        <dbReference type="Google" id="ProtNLM"/>
    </source>
</evidence>
<evidence type="ECO:0000313" key="3">
    <source>
        <dbReference type="EMBL" id="KAG6014548.1"/>
    </source>
</evidence>
<dbReference type="PANTHER" id="PTHR28142">
    <property type="entry name" value="MITOCHONDRIAL INNER MEMBRANE I-AAA PROTEASE SUPERCOMPLEX SUBUNIT MGR3-RELATED"/>
    <property type="match status" value="1"/>
</dbReference>
<feature type="transmembrane region" description="Helical" evidence="2">
    <location>
        <begin position="113"/>
        <end position="135"/>
    </location>
</feature>
<dbReference type="EMBL" id="SRPW01000442">
    <property type="protein sequence ID" value="KAG6014548.1"/>
    <property type="molecule type" value="Genomic_DNA"/>
</dbReference>
<sequence>MSVAVASLRPLRGRCLRHATSGMLSVRVQSASTTLTLRAVISLPPSQTRCQSQSSPSTAHKDQSPKQEKPSMTFRQFVGRALGASLRNVAVAISPRGIRSAYKDAPALTSMNIILLALLAVISAVAIRSYVLTFYHSDFSRYPEPVANSLRRALYHSNYKPDPERALKYYKLAMERVVEMGMDPFSDEVLGIRIQVAAWLERINSYKASIDVLESVLQDCKKWIAAMEQSVSEGKVTEAGRYRSEVASASAGASAGAETKASSQSINAAQAVHGPPRADGERESCVEIETLWRKRQRLLAKAIGTAVKLGELYADEHVRDADKSHEHLVWALEHSLREFKRRADGGAKPGEQAWLSATELGGIMESLGRDYERRSQFGLAIPLFFQALKVCDSPCHRAVIMNNLAACFSQQQPPPQSVANTPNELSESIRAAVSDQPAALPPSPQTRTECLEAALNWAQNAHRHGQDVRGEARTPECDEACAVALCNWADVAAMLGKPDVARQKYTQCIEKSNKMGFRDGTEHAKIGLAKLAASTEALVLENTRKE</sequence>
<keyword evidence="2" id="KW-0472">Membrane</keyword>
<dbReference type="GO" id="GO:0006515">
    <property type="term" value="P:protein quality control for misfolded or incompletely synthesized proteins"/>
    <property type="evidence" value="ECO:0007669"/>
    <property type="project" value="TreeGrafter"/>
</dbReference>
<comment type="caution">
    <text evidence="3">The sequence shown here is derived from an EMBL/GenBank/DDBJ whole genome shotgun (WGS) entry which is preliminary data.</text>
</comment>
<accession>A0A9P7T279</accession>
<keyword evidence="4" id="KW-1185">Reference proteome</keyword>
<organism evidence="3 4">
    <name type="scientific">Claviceps pusilla</name>
    <dbReference type="NCBI Taxonomy" id="123648"/>
    <lineage>
        <taxon>Eukaryota</taxon>
        <taxon>Fungi</taxon>
        <taxon>Dikarya</taxon>
        <taxon>Ascomycota</taxon>
        <taxon>Pezizomycotina</taxon>
        <taxon>Sordariomycetes</taxon>
        <taxon>Hypocreomycetidae</taxon>
        <taxon>Hypocreales</taxon>
        <taxon>Clavicipitaceae</taxon>
        <taxon>Claviceps</taxon>
    </lineage>
</organism>
<dbReference type="GO" id="GO:0051787">
    <property type="term" value="F:misfolded protein binding"/>
    <property type="evidence" value="ECO:0007669"/>
    <property type="project" value="TreeGrafter"/>
</dbReference>
<feature type="region of interest" description="Disordered" evidence="1">
    <location>
        <begin position="46"/>
        <end position="70"/>
    </location>
</feature>
<proteinExistence type="predicted"/>
<evidence type="ECO:0000313" key="4">
    <source>
        <dbReference type="Proteomes" id="UP000748025"/>
    </source>
</evidence>
<dbReference type="Proteomes" id="UP000748025">
    <property type="component" value="Unassembled WGS sequence"/>
</dbReference>
<dbReference type="PANTHER" id="PTHR28142:SF1">
    <property type="entry name" value="MITOCHONDRIAL INNER MEMBRANE I-AAA PROTEASE SUPERCOMPLEX SUBUNIT MGR3-RELATED"/>
    <property type="match status" value="1"/>
</dbReference>
<keyword evidence="2" id="KW-1133">Transmembrane helix</keyword>
<evidence type="ECO:0000256" key="2">
    <source>
        <dbReference type="SAM" id="Phobius"/>
    </source>
</evidence>